<gene>
    <name evidence="3" type="ORF">VSX56_16925</name>
</gene>
<keyword evidence="3" id="KW-0067">ATP-binding</keyword>
<dbReference type="SUPFAM" id="SSF52980">
    <property type="entry name" value="Restriction endonuclease-like"/>
    <property type="match status" value="1"/>
</dbReference>
<evidence type="ECO:0000259" key="1">
    <source>
        <dbReference type="Pfam" id="PF04851"/>
    </source>
</evidence>
<accession>A0ABV1SL23</accession>
<dbReference type="Pfam" id="PF13156">
    <property type="entry name" value="Mrr_cat_2"/>
    <property type="match status" value="1"/>
</dbReference>
<dbReference type="InterPro" id="IPR006935">
    <property type="entry name" value="Helicase/UvrB_N"/>
</dbReference>
<keyword evidence="3" id="KW-0547">Nucleotide-binding</keyword>
<organism evidence="3 4">
    <name type="scientific">Thioclava kandeliae</name>
    <dbReference type="NCBI Taxonomy" id="3070818"/>
    <lineage>
        <taxon>Bacteria</taxon>
        <taxon>Pseudomonadati</taxon>
        <taxon>Pseudomonadota</taxon>
        <taxon>Alphaproteobacteria</taxon>
        <taxon>Rhodobacterales</taxon>
        <taxon>Paracoccaceae</taxon>
        <taxon>Thioclava</taxon>
    </lineage>
</organism>
<name>A0ABV1SL23_9RHOB</name>
<keyword evidence="3" id="KW-0347">Helicase</keyword>
<dbReference type="Gene3D" id="3.40.50.300">
    <property type="entry name" value="P-loop containing nucleotide triphosphate hydrolases"/>
    <property type="match status" value="1"/>
</dbReference>
<dbReference type="Proteomes" id="UP001438953">
    <property type="component" value="Unassembled WGS sequence"/>
</dbReference>
<sequence length="314" mass="35111">CLTLRRPTFDAVFHRLTHGYVLPCSMSRISLGQYTAVTEREKGTYFERLACAYLTADPVQAEEYEAVWTWADWAKERGESGKDIGIDLVAKLRNEDGYAEIQCKFYSARHRIQKGDIDSFISASGKSPFVRRVIMDTTEVDWGNNAEEMISGQSIPVVRISLTHLRESQIDWTAFGVKGEAVLSEKKKLRAHQIEALEAVRSGLSEADRGKLIMVCGTGKTFTSLKIAEDLVGKGGRVLFMVPSLALMSQTVREWTNDTETLLRSFAVCSDGQVGKRRVSNDDTAEIEAHDLVFPATTNPRVWSRRQARPILSG</sequence>
<dbReference type="PANTHER" id="PTHR47396:SF1">
    <property type="entry name" value="ATP-DEPENDENT HELICASE IRC3-RELATED"/>
    <property type="match status" value="1"/>
</dbReference>
<keyword evidence="4" id="KW-1185">Reference proteome</keyword>
<dbReference type="InterPro" id="IPR050742">
    <property type="entry name" value="Helicase_Restrict-Modif_Enz"/>
</dbReference>
<evidence type="ECO:0000313" key="3">
    <source>
        <dbReference type="EMBL" id="MER5173450.1"/>
    </source>
</evidence>
<reference evidence="3 4" key="1">
    <citation type="submission" date="2024-01" db="EMBL/GenBank/DDBJ databases">
        <authorList>
            <person name="Deng Y."/>
            <person name="Su J."/>
        </authorList>
    </citation>
    <scope>NUCLEOTIDE SEQUENCE [LARGE SCALE GENOMIC DNA]</scope>
    <source>
        <strain evidence="3 4">CPCC 100088</strain>
    </source>
</reference>
<dbReference type="RefSeq" id="WP_350938783.1">
    <property type="nucleotide sequence ID" value="NZ_JAYWLC010000018.1"/>
</dbReference>
<dbReference type="PANTHER" id="PTHR47396">
    <property type="entry name" value="TYPE I RESTRICTION ENZYME ECOKI R PROTEIN"/>
    <property type="match status" value="1"/>
</dbReference>
<dbReference type="CDD" id="cd22333">
    <property type="entry name" value="LlaBIII_nuclease-like"/>
    <property type="match status" value="1"/>
</dbReference>
<dbReference type="InterPro" id="IPR027417">
    <property type="entry name" value="P-loop_NTPase"/>
</dbReference>
<evidence type="ECO:0000259" key="2">
    <source>
        <dbReference type="Pfam" id="PF13156"/>
    </source>
</evidence>
<dbReference type="Pfam" id="PF04851">
    <property type="entry name" value="ResIII"/>
    <property type="match status" value="1"/>
</dbReference>
<comment type="caution">
    <text evidence="3">The sequence shown here is derived from an EMBL/GenBank/DDBJ whole genome shotgun (WGS) entry which is preliminary data.</text>
</comment>
<dbReference type="GO" id="GO:0004386">
    <property type="term" value="F:helicase activity"/>
    <property type="evidence" value="ECO:0007669"/>
    <property type="project" value="UniProtKB-KW"/>
</dbReference>
<feature type="domain" description="Helicase/UvrB N-terminal" evidence="1">
    <location>
        <begin position="187"/>
        <end position="259"/>
    </location>
</feature>
<protein>
    <submittedName>
        <fullName evidence="3">DEAD/DEAH box helicase family protein</fullName>
    </submittedName>
</protein>
<feature type="domain" description="Mrr-like" evidence="2">
    <location>
        <begin position="56"/>
        <end position="176"/>
    </location>
</feature>
<dbReference type="InterPro" id="IPR039442">
    <property type="entry name" value="Mrr-like_dom"/>
</dbReference>
<evidence type="ECO:0000313" key="4">
    <source>
        <dbReference type="Proteomes" id="UP001438953"/>
    </source>
</evidence>
<reference evidence="3 4" key="2">
    <citation type="submission" date="2024-06" db="EMBL/GenBank/DDBJ databases">
        <title>Thioclava kandeliae sp. nov. from a rhizosphere soil sample of Kandelia candel in a mangrove.</title>
        <authorList>
            <person name="Mu T."/>
        </authorList>
    </citation>
    <scope>NUCLEOTIDE SEQUENCE [LARGE SCALE GENOMIC DNA]</scope>
    <source>
        <strain evidence="3 4">CPCC 100088</strain>
    </source>
</reference>
<dbReference type="SUPFAM" id="SSF52540">
    <property type="entry name" value="P-loop containing nucleoside triphosphate hydrolases"/>
    <property type="match status" value="1"/>
</dbReference>
<dbReference type="EMBL" id="JAYWLC010000018">
    <property type="protein sequence ID" value="MER5173450.1"/>
    <property type="molecule type" value="Genomic_DNA"/>
</dbReference>
<dbReference type="InterPro" id="IPR011335">
    <property type="entry name" value="Restrct_endonuc-II-like"/>
</dbReference>
<feature type="non-terminal residue" evidence="3">
    <location>
        <position position="1"/>
    </location>
</feature>
<keyword evidence="3" id="KW-0378">Hydrolase</keyword>
<proteinExistence type="predicted"/>